<keyword evidence="1" id="KW-1133">Transmembrane helix</keyword>
<reference evidence="3" key="1">
    <citation type="journal article" date="2020" name="Stud. Mycol.">
        <title>101 Dothideomycetes genomes: A test case for predicting lifestyles and emergence of pathogens.</title>
        <authorList>
            <person name="Haridas S."/>
            <person name="Albert R."/>
            <person name="Binder M."/>
            <person name="Bloem J."/>
            <person name="LaButti K."/>
            <person name="Salamov A."/>
            <person name="Andreopoulos B."/>
            <person name="Baker S."/>
            <person name="Barry K."/>
            <person name="Bills G."/>
            <person name="Bluhm B."/>
            <person name="Cannon C."/>
            <person name="Castanera R."/>
            <person name="Culley D."/>
            <person name="Daum C."/>
            <person name="Ezra D."/>
            <person name="Gonzalez J."/>
            <person name="Henrissat B."/>
            <person name="Kuo A."/>
            <person name="Liang C."/>
            <person name="Lipzen A."/>
            <person name="Lutzoni F."/>
            <person name="Magnuson J."/>
            <person name="Mondo S."/>
            <person name="Nolan M."/>
            <person name="Ohm R."/>
            <person name="Pangilinan J."/>
            <person name="Park H.-J."/>
            <person name="Ramirez L."/>
            <person name="Alfaro M."/>
            <person name="Sun H."/>
            <person name="Tritt A."/>
            <person name="Yoshinaga Y."/>
            <person name="Zwiers L.-H."/>
            <person name="Turgeon B."/>
            <person name="Goodwin S."/>
            <person name="Spatafora J."/>
            <person name="Crous P."/>
            <person name="Grigoriev I."/>
        </authorList>
    </citation>
    <scope>NUCLEOTIDE SEQUENCE [LARGE SCALE GENOMIC DNA]</scope>
    <source>
        <strain evidence="3">CBS 304.66</strain>
    </source>
</reference>
<gene>
    <name evidence="2" type="ORF">CC78DRAFT_616955</name>
</gene>
<evidence type="ECO:0000313" key="3">
    <source>
        <dbReference type="Proteomes" id="UP000800093"/>
    </source>
</evidence>
<dbReference type="AlphaFoldDB" id="A0A9P4K7B1"/>
<keyword evidence="1" id="KW-0812">Transmembrane</keyword>
<dbReference type="OrthoDB" id="3926976at2759"/>
<protein>
    <submittedName>
        <fullName evidence="2">Uncharacterized protein</fullName>
    </submittedName>
</protein>
<name>A0A9P4K7B1_9PLEO</name>
<evidence type="ECO:0000256" key="1">
    <source>
        <dbReference type="SAM" id="Phobius"/>
    </source>
</evidence>
<feature type="transmembrane region" description="Helical" evidence="1">
    <location>
        <begin position="120"/>
        <end position="143"/>
    </location>
</feature>
<proteinExistence type="predicted"/>
<dbReference type="Proteomes" id="UP000800093">
    <property type="component" value="Unassembled WGS sequence"/>
</dbReference>
<feature type="transmembrane region" description="Helical" evidence="1">
    <location>
        <begin position="7"/>
        <end position="27"/>
    </location>
</feature>
<comment type="caution">
    <text evidence="2">The sequence shown here is derived from an EMBL/GenBank/DDBJ whole genome shotgun (WGS) entry which is preliminary data.</text>
</comment>
<keyword evidence="3" id="KW-1185">Reference proteome</keyword>
<sequence length="322" mass="36662">MSSSRDRFSCIIASLMAIFSFISWTLFVNHLVKTAHVSQGADYWVDLARHHTYDLCYYGCNDCLDVDRIEEACLMTRKVNIPGVYCDASKIWTWADRYPLECLVAVGNVYKYKVLWWKKFWLGALWLLNTLSVGVYKIVYAISESILERTQYRPVPWRRRNSSTPLLAALTVSILTATVFPSAAAYRCTQMSPAYDQHFINADGSLYGVIHGWLSNCYDESYLCGESCSIATSSDGRKSCDPIWCPLPRLDKPTSYYVDSAAHRVMSCGFRLIKTVPGLVDKRIANPRIEGKLWVKISVNHFNGSDNVFEQVQCLYDMVEPP</sequence>
<accession>A0A9P4K7B1</accession>
<organism evidence="2 3">
    <name type="scientific">Lojkania enalia</name>
    <dbReference type="NCBI Taxonomy" id="147567"/>
    <lineage>
        <taxon>Eukaryota</taxon>
        <taxon>Fungi</taxon>
        <taxon>Dikarya</taxon>
        <taxon>Ascomycota</taxon>
        <taxon>Pezizomycotina</taxon>
        <taxon>Dothideomycetes</taxon>
        <taxon>Pleosporomycetidae</taxon>
        <taxon>Pleosporales</taxon>
        <taxon>Pleosporales incertae sedis</taxon>
        <taxon>Lojkania</taxon>
    </lineage>
</organism>
<evidence type="ECO:0000313" key="2">
    <source>
        <dbReference type="EMBL" id="KAF2264129.1"/>
    </source>
</evidence>
<feature type="transmembrane region" description="Helical" evidence="1">
    <location>
        <begin position="164"/>
        <end position="186"/>
    </location>
</feature>
<keyword evidence="1" id="KW-0472">Membrane</keyword>
<dbReference type="EMBL" id="ML986618">
    <property type="protein sequence ID" value="KAF2264129.1"/>
    <property type="molecule type" value="Genomic_DNA"/>
</dbReference>